<dbReference type="Gene3D" id="1.10.760.10">
    <property type="entry name" value="Cytochrome c-like domain"/>
    <property type="match status" value="1"/>
</dbReference>
<keyword evidence="10" id="KW-0732">Signal</keyword>
<feature type="chain" id="PRO_5003943497" evidence="10">
    <location>
        <begin position="20"/>
        <end position="247"/>
    </location>
</feature>
<comment type="subcellular location">
    <subcellularLocation>
        <location evidence="1">Membrane</location>
    </subcellularLocation>
</comment>
<dbReference type="GO" id="GO:0009055">
    <property type="term" value="F:electron transfer activity"/>
    <property type="evidence" value="ECO:0007669"/>
    <property type="project" value="InterPro"/>
</dbReference>
<dbReference type="PATRIC" id="fig|765912.4.peg.1621"/>
<dbReference type="GO" id="GO:0046872">
    <property type="term" value="F:metal ion binding"/>
    <property type="evidence" value="ECO:0007669"/>
    <property type="project" value="UniProtKB-KW"/>
</dbReference>
<accession>L0GUH4</accession>
<evidence type="ECO:0000313" key="12">
    <source>
        <dbReference type="Proteomes" id="UP000010816"/>
    </source>
</evidence>
<evidence type="ECO:0000256" key="7">
    <source>
        <dbReference type="ARBA" id="ARBA00023136"/>
    </source>
</evidence>
<keyword evidence="3 9" id="KW-0812">Transmembrane</keyword>
<evidence type="ECO:0000313" key="11">
    <source>
        <dbReference type="EMBL" id="AGA90428.1"/>
    </source>
</evidence>
<dbReference type="STRING" id="765912.Thimo_1650"/>
<dbReference type="KEGG" id="tmb:Thimo_1650"/>
<dbReference type="SUPFAM" id="SSF46626">
    <property type="entry name" value="Cytochrome c"/>
    <property type="match status" value="1"/>
</dbReference>
<keyword evidence="5 9" id="KW-1133">Transmembrane helix</keyword>
<evidence type="ECO:0000256" key="9">
    <source>
        <dbReference type="SAM" id="Phobius"/>
    </source>
</evidence>
<keyword evidence="6 8" id="KW-0408">Iron</keyword>
<dbReference type="PANTHER" id="PTHR10266">
    <property type="entry name" value="CYTOCHROME C1"/>
    <property type="match status" value="1"/>
</dbReference>
<evidence type="ECO:0000256" key="10">
    <source>
        <dbReference type="SAM" id="SignalP"/>
    </source>
</evidence>
<protein>
    <submittedName>
        <fullName evidence="11">Cytochrome c1</fullName>
    </submittedName>
</protein>
<dbReference type="InterPro" id="IPR002326">
    <property type="entry name" value="Cyt_c1"/>
</dbReference>
<feature type="binding site" description="covalent" evidence="8">
    <location>
        <position position="53"/>
    </location>
    <ligand>
        <name>heme c</name>
        <dbReference type="ChEBI" id="CHEBI:61717"/>
    </ligand>
</feature>
<evidence type="ECO:0000256" key="2">
    <source>
        <dbReference type="ARBA" id="ARBA00022617"/>
    </source>
</evidence>
<evidence type="ECO:0000256" key="5">
    <source>
        <dbReference type="ARBA" id="ARBA00022989"/>
    </source>
</evidence>
<dbReference type="Proteomes" id="UP000010816">
    <property type="component" value="Chromosome"/>
</dbReference>
<gene>
    <name evidence="11" type="ORF">Thimo_1650</name>
</gene>
<feature type="signal peptide" evidence="10">
    <location>
        <begin position="1"/>
        <end position="19"/>
    </location>
</feature>
<name>L0GUH4_9GAMM</name>
<evidence type="ECO:0000256" key="3">
    <source>
        <dbReference type="ARBA" id="ARBA00022692"/>
    </source>
</evidence>
<dbReference type="InterPro" id="IPR036909">
    <property type="entry name" value="Cyt_c-like_dom_sf"/>
</dbReference>
<proteinExistence type="predicted"/>
<comment type="cofactor">
    <cofactor evidence="8">
        <name>heme c</name>
        <dbReference type="ChEBI" id="CHEBI:61717"/>
    </cofactor>
    <text evidence="8">Binds 1 heme c group covalently per subunit.</text>
</comment>
<dbReference type="AlphaFoldDB" id="L0GUH4"/>
<dbReference type="Pfam" id="PF02167">
    <property type="entry name" value="Cytochrom_C1"/>
    <property type="match status" value="1"/>
</dbReference>
<keyword evidence="12" id="KW-1185">Reference proteome</keyword>
<keyword evidence="2 8" id="KW-0349">Heme</keyword>
<dbReference type="Gene3D" id="1.20.5.100">
    <property type="entry name" value="Cytochrome c1, transmembrane anchor, C-terminal"/>
    <property type="match status" value="1"/>
</dbReference>
<dbReference type="EMBL" id="CP003051">
    <property type="protein sequence ID" value="AGA90428.1"/>
    <property type="molecule type" value="Genomic_DNA"/>
</dbReference>
<organism evidence="11 12">
    <name type="scientific">Thioflavicoccus mobilis 8321</name>
    <dbReference type="NCBI Taxonomy" id="765912"/>
    <lineage>
        <taxon>Bacteria</taxon>
        <taxon>Pseudomonadati</taxon>
        <taxon>Pseudomonadota</taxon>
        <taxon>Gammaproteobacteria</taxon>
        <taxon>Chromatiales</taxon>
        <taxon>Chromatiaceae</taxon>
        <taxon>Thioflavicoccus</taxon>
    </lineage>
</organism>
<dbReference type="GO" id="GO:0016020">
    <property type="term" value="C:membrane"/>
    <property type="evidence" value="ECO:0007669"/>
    <property type="project" value="UniProtKB-SubCell"/>
</dbReference>
<dbReference type="GO" id="GO:0020037">
    <property type="term" value="F:heme binding"/>
    <property type="evidence" value="ECO:0007669"/>
    <property type="project" value="InterPro"/>
</dbReference>
<evidence type="ECO:0000256" key="8">
    <source>
        <dbReference type="PIRSR" id="PIRSR602326-1"/>
    </source>
</evidence>
<evidence type="ECO:0000256" key="1">
    <source>
        <dbReference type="ARBA" id="ARBA00004370"/>
    </source>
</evidence>
<dbReference type="eggNOG" id="COG2857">
    <property type="taxonomic scope" value="Bacteria"/>
</dbReference>
<dbReference type="OrthoDB" id="9798864at2"/>
<keyword evidence="7 9" id="KW-0472">Membrane</keyword>
<evidence type="ECO:0000256" key="6">
    <source>
        <dbReference type="ARBA" id="ARBA00023004"/>
    </source>
</evidence>
<dbReference type="RefSeq" id="WP_015280569.1">
    <property type="nucleotide sequence ID" value="NC_019940.1"/>
</dbReference>
<reference evidence="11 12" key="1">
    <citation type="submission" date="2011-09" db="EMBL/GenBank/DDBJ databases">
        <title>Complete sequence of chromosome of Thioflavicoccus mobilis 8321.</title>
        <authorList>
            <consortium name="US DOE Joint Genome Institute"/>
            <person name="Lucas S."/>
            <person name="Han J."/>
            <person name="Lapidus A."/>
            <person name="Cheng J.-F."/>
            <person name="Goodwin L."/>
            <person name="Pitluck S."/>
            <person name="Peters L."/>
            <person name="Ovchinnikova G."/>
            <person name="Lu M."/>
            <person name="Detter J.C."/>
            <person name="Han C."/>
            <person name="Tapia R."/>
            <person name="Land M."/>
            <person name="Hauser L."/>
            <person name="Kyrpides N."/>
            <person name="Ivanova N."/>
            <person name="Pagani I."/>
            <person name="Vogl K."/>
            <person name="Liu Z."/>
            <person name="Imhoff J."/>
            <person name="Thiel V."/>
            <person name="Frigaard N.-U."/>
            <person name="Bryant D."/>
            <person name="Woyke T."/>
        </authorList>
    </citation>
    <scope>NUCLEOTIDE SEQUENCE [LARGE SCALE GENOMIC DNA]</scope>
    <source>
        <strain evidence="11 12">8321</strain>
    </source>
</reference>
<sequence>MSKPIAALILLLSPMLAFGSGGEVHLEKAHIDLQDKESLQRGAQYFVDRCMGCHSLKYHRYNRMAEDLGIDESDLRANYILDNGRPGDLMEIAMRPEDGEKWFGTAIPDLTLVTRWRSPDWVYTYLKSFYLDPTRPYGVNNTIFPDVGMPNVLAGLQGLQKAVYEEQHHGAEGSAQQVIKELELVEPGKLSSEEYDQVARDLTAFLTYMGDPVMQERRDLGVKVLLFLGVLFVFAYALKKEYWKDIH</sequence>
<dbReference type="PANTHER" id="PTHR10266:SF3">
    <property type="entry name" value="CYTOCHROME C1, HEME PROTEIN, MITOCHONDRIAL"/>
    <property type="match status" value="1"/>
</dbReference>
<dbReference type="HOGENOM" id="CLU_078597_0_0_6"/>
<keyword evidence="4 8" id="KW-0479">Metal-binding</keyword>
<evidence type="ECO:0000256" key="4">
    <source>
        <dbReference type="ARBA" id="ARBA00022723"/>
    </source>
</evidence>
<feature type="binding site" description="covalent" evidence="8">
    <location>
        <position position="50"/>
    </location>
    <ligand>
        <name>heme c</name>
        <dbReference type="ChEBI" id="CHEBI:61717"/>
    </ligand>
</feature>
<feature type="transmembrane region" description="Helical" evidence="9">
    <location>
        <begin position="220"/>
        <end position="238"/>
    </location>
</feature>
<feature type="binding site" description="covalent" evidence="8">
    <location>
        <position position="54"/>
    </location>
    <ligand>
        <name>heme c</name>
        <dbReference type="ChEBI" id="CHEBI:61717"/>
    </ligand>
</feature>